<dbReference type="Gene3D" id="2.20.70.10">
    <property type="match status" value="2"/>
</dbReference>
<feature type="compositionally biased region" description="Polar residues" evidence="2">
    <location>
        <begin position="298"/>
        <end position="321"/>
    </location>
</feature>
<dbReference type="InterPro" id="IPR045148">
    <property type="entry name" value="TCRG1-like"/>
</dbReference>
<dbReference type="GO" id="GO:0005634">
    <property type="term" value="C:nucleus"/>
    <property type="evidence" value="ECO:0000318"/>
    <property type="project" value="GO_Central"/>
</dbReference>
<evidence type="ECO:0000256" key="2">
    <source>
        <dbReference type="SAM" id="MobiDB-lite"/>
    </source>
</evidence>
<feature type="region of interest" description="Disordered" evidence="2">
    <location>
        <begin position="1"/>
        <end position="20"/>
    </location>
</feature>
<dbReference type="SMART" id="SM00441">
    <property type="entry name" value="FF"/>
    <property type="match status" value="5"/>
</dbReference>
<feature type="domain" description="FF" evidence="4">
    <location>
        <begin position="781"/>
        <end position="835"/>
    </location>
</feature>
<gene>
    <name evidence="5" type="ORF">ZOSMA_279G00050</name>
</gene>
<sequence>MPSSELQPLEVEENASTSEFMPVQVVNLDNKESVSCQQVLPSAASPAKQPLDGPDFESSSCIQVSRNTPENSSTTIVSSNHGYDVPKEIINRINDPLPTNILRLPDFIPSFSYNIAPQMVSPTAPPEQSPSDSITGLTAPMSPASLQPPVPGKSSGNKPFFSFNVVPHANISPAPGQQFQHTTATNQSQPQVGNLPMFMYSQPSDPEKPAGIGSKITGGKALPVPFQNNVDTKAVLVSTSSNNPTCLDPGITSKLARPSFNASPRMPGIFGSSRPHGSLPSRPLSSNVAGHPMVPDSYASNKSFPPSSYSATPNSVSFNGQPNLYQPPNQYLHPAATPSPASWLQHGVVHNPPFLTYPGLMVAPSPFQYGIPSHTPIRPTGLSTPSTSVEKSSFATEKTILPPSDLDKQTDSLKNNEVCIANNVINAWMAHKTEEGVIYYYNSLTRVSTYDKPLCFKLEPDRIASQPTPVSWERLSGTDWTLVRTNDGKKYYYDTKNKVSSWQIPQEVEELENHKDLDVSKASPVPLHILSSEIDNGPIVSNLDKPAFDEGGSSAQIRNSVTSVPSSTLDLVKKKLNDAGGPPLSSPLHASSIPLVLNSDSPKITEISTHSQHAESNKEKLKDPSGDGNLSESTSDSEDTESGPTIEQCMMQFKEMLKERGIAPFSKWDKELPKIIFDSRFKAVPSHATRRSLFEHYVRTRAEEERKEKRMAQKAAIEGFKKLLEEALEDINKRINYHTFKKKWGNDSRFEALNYKDRELFFNERILALKKASEQKIQATRAVVVSEFESMLKDSCHITASSRWSMVKDSFRNDPRYNSIKHEEREALFNEYLSKLKALKDESEIAANAEREEQDKLKKREQEMRKRKQRDEQEMESLRLKILKKEAETSYHALLVETIKDPKASWTESKPKLEKDPQGRFTSCNLVQADLENIFRVHVKSLYGRCVQDFCTMLTELITPEAALSQVTDKGKNILTSWSEAKRHIKHDLRYLKISSKDRENLWARHVKEISSPKSKPVSKEKMDGNWKMIKPSSSDNYHPFRHRGSSHH</sequence>
<dbReference type="Pfam" id="PF00397">
    <property type="entry name" value="WW"/>
    <property type="match status" value="1"/>
</dbReference>
<dbReference type="STRING" id="29655.A0A0K9PDS8"/>
<feature type="domain" description="WW" evidence="3">
    <location>
        <begin position="422"/>
        <end position="455"/>
    </location>
</feature>
<keyword evidence="6" id="KW-1185">Reference proteome</keyword>
<feature type="region of interest" description="Disordered" evidence="2">
    <location>
        <begin position="847"/>
        <end position="872"/>
    </location>
</feature>
<comment type="caution">
    <text evidence="5">The sequence shown here is derived from an EMBL/GenBank/DDBJ whole genome shotgun (WGS) entry which is preliminary data.</text>
</comment>
<keyword evidence="1" id="KW-0677">Repeat</keyword>
<dbReference type="SUPFAM" id="SSF81698">
    <property type="entry name" value="FF domain"/>
    <property type="match status" value="4"/>
</dbReference>
<dbReference type="InterPro" id="IPR036020">
    <property type="entry name" value="WW_dom_sf"/>
</dbReference>
<feature type="domain" description="FF" evidence="4">
    <location>
        <begin position="646"/>
        <end position="700"/>
    </location>
</feature>
<dbReference type="SUPFAM" id="SSF51045">
    <property type="entry name" value="WW domain"/>
    <property type="match status" value="2"/>
</dbReference>
<dbReference type="PROSITE" id="PS51676">
    <property type="entry name" value="FF"/>
    <property type="match status" value="3"/>
</dbReference>
<dbReference type="Gene3D" id="1.10.10.440">
    <property type="entry name" value="FF domain"/>
    <property type="match status" value="5"/>
</dbReference>
<evidence type="ECO:0000259" key="3">
    <source>
        <dbReference type="PROSITE" id="PS50020"/>
    </source>
</evidence>
<feature type="region of interest" description="Disordered" evidence="2">
    <location>
        <begin position="543"/>
        <end position="564"/>
    </location>
</feature>
<dbReference type="FunFam" id="1.10.10.440:FF:000028">
    <property type="entry name" value="Pre-mRNA-processing protein 40C"/>
    <property type="match status" value="1"/>
</dbReference>
<dbReference type="AlphaFoldDB" id="A0A0K9PDS8"/>
<feature type="region of interest" description="Disordered" evidence="2">
    <location>
        <begin position="607"/>
        <end position="644"/>
    </location>
</feature>
<feature type="domain" description="WW" evidence="3">
    <location>
        <begin position="480"/>
        <end position="507"/>
    </location>
</feature>
<dbReference type="Proteomes" id="UP000036987">
    <property type="component" value="Unassembled WGS sequence"/>
</dbReference>
<dbReference type="CDD" id="cd00201">
    <property type="entry name" value="WW"/>
    <property type="match status" value="2"/>
</dbReference>
<feature type="compositionally biased region" description="Basic and acidic residues" evidence="2">
    <location>
        <begin position="612"/>
        <end position="625"/>
    </location>
</feature>
<protein>
    <submittedName>
        <fullName evidence="5">Transcription elongation regulator</fullName>
    </submittedName>
</protein>
<dbReference type="PANTHER" id="PTHR15377">
    <property type="entry name" value="TRANSCRIPTION ELONGATION REGULATOR 1"/>
    <property type="match status" value="1"/>
</dbReference>
<feature type="compositionally biased region" description="Polar residues" evidence="2">
    <location>
        <begin position="553"/>
        <end position="564"/>
    </location>
</feature>
<dbReference type="GO" id="GO:0003712">
    <property type="term" value="F:transcription coregulator activity"/>
    <property type="evidence" value="ECO:0000318"/>
    <property type="project" value="GO_Central"/>
</dbReference>
<dbReference type="InterPro" id="IPR036517">
    <property type="entry name" value="FF_domain_sf"/>
</dbReference>
<name>A0A0K9PDS8_ZOSMR</name>
<dbReference type="PROSITE" id="PS50020">
    <property type="entry name" value="WW_DOMAIN_2"/>
    <property type="match status" value="2"/>
</dbReference>
<dbReference type="SMART" id="SM00456">
    <property type="entry name" value="WW"/>
    <property type="match status" value="2"/>
</dbReference>
<organism evidence="5 6">
    <name type="scientific">Zostera marina</name>
    <name type="common">Eelgrass</name>
    <dbReference type="NCBI Taxonomy" id="29655"/>
    <lineage>
        <taxon>Eukaryota</taxon>
        <taxon>Viridiplantae</taxon>
        <taxon>Streptophyta</taxon>
        <taxon>Embryophyta</taxon>
        <taxon>Tracheophyta</taxon>
        <taxon>Spermatophyta</taxon>
        <taxon>Magnoliopsida</taxon>
        <taxon>Liliopsida</taxon>
        <taxon>Zosteraceae</taxon>
        <taxon>Zostera</taxon>
    </lineage>
</organism>
<dbReference type="Pfam" id="PF01846">
    <property type="entry name" value="FF"/>
    <property type="match status" value="4"/>
</dbReference>
<feature type="region of interest" description="Disordered" evidence="2">
    <location>
        <begin position="120"/>
        <end position="154"/>
    </location>
</feature>
<reference evidence="6" key="1">
    <citation type="journal article" date="2016" name="Nature">
        <title>The genome of the seagrass Zostera marina reveals angiosperm adaptation to the sea.</title>
        <authorList>
            <person name="Olsen J.L."/>
            <person name="Rouze P."/>
            <person name="Verhelst B."/>
            <person name="Lin Y.-C."/>
            <person name="Bayer T."/>
            <person name="Collen J."/>
            <person name="Dattolo E."/>
            <person name="De Paoli E."/>
            <person name="Dittami S."/>
            <person name="Maumus F."/>
            <person name="Michel G."/>
            <person name="Kersting A."/>
            <person name="Lauritano C."/>
            <person name="Lohaus R."/>
            <person name="Toepel M."/>
            <person name="Tonon T."/>
            <person name="Vanneste K."/>
            <person name="Amirebrahimi M."/>
            <person name="Brakel J."/>
            <person name="Bostroem C."/>
            <person name="Chovatia M."/>
            <person name="Grimwood J."/>
            <person name="Jenkins J.W."/>
            <person name="Jueterbock A."/>
            <person name="Mraz A."/>
            <person name="Stam W.T."/>
            <person name="Tice H."/>
            <person name="Bornberg-Bauer E."/>
            <person name="Green P.J."/>
            <person name="Pearson G.A."/>
            <person name="Procaccini G."/>
            <person name="Duarte C.M."/>
            <person name="Schmutz J."/>
            <person name="Reusch T.B.H."/>
            <person name="Van de Peer Y."/>
        </authorList>
    </citation>
    <scope>NUCLEOTIDE SEQUENCE [LARGE SCALE GENOMIC DNA]</scope>
    <source>
        <strain evidence="6">cv. Finnish</strain>
    </source>
</reference>
<dbReference type="PANTHER" id="PTHR15377:SF3">
    <property type="entry name" value="WW DOMAIN-CONTAINING PROTEIN"/>
    <property type="match status" value="1"/>
</dbReference>
<evidence type="ECO:0000313" key="6">
    <source>
        <dbReference type="Proteomes" id="UP000036987"/>
    </source>
</evidence>
<feature type="compositionally biased region" description="Basic residues" evidence="2">
    <location>
        <begin position="1040"/>
        <end position="1049"/>
    </location>
</feature>
<evidence type="ECO:0000259" key="4">
    <source>
        <dbReference type="PROSITE" id="PS51676"/>
    </source>
</evidence>
<dbReference type="FunFam" id="1.10.10.440:FF:000021">
    <property type="entry name" value="pre-mRNA-processing protein 40C isoform X1"/>
    <property type="match status" value="1"/>
</dbReference>
<feature type="domain" description="FF" evidence="4">
    <location>
        <begin position="713"/>
        <end position="768"/>
    </location>
</feature>
<dbReference type="OMA" id="NEVCIAN"/>
<evidence type="ECO:0000256" key="1">
    <source>
        <dbReference type="ARBA" id="ARBA00022737"/>
    </source>
</evidence>
<dbReference type="GO" id="GO:0070063">
    <property type="term" value="F:RNA polymerase binding"/>
    <property type="evidence" value="ECO:0000318"/>
    <property type="project" value="GO_Central"/>
</dbReference>
<dbReference type="PROSITE" id="PS01159">
    <property type="entry name" value="WW_DOMAIN_1"/>
    <property type="match status" value="2"/>
</dbReference>
<feature type="region of interest" description="Disordered" evidence="2">
    <location>
        <begin position="40"/>
        <end position="59"/>
    </location>
</feature>
<dbReference type="InterPro" id="IPR002713">
    <property type="entry name" value="FF_domain"/>
</dbReference>
<feature type="region of interest" description="Disordered" evidence="2">
    <location>
        <begin position="257"/>
        <end position="321"/>
    </location>
</feature>
<dbReference type="InterPro" id="IPR001202">
    <property type="entry name" value="WW_dom"/>
</dbReference>
<proteinExistence type="predicted"/>
<feature type="region of interest" description="Disordered" evidence="2">
    <location>
        <begin position="1009"/>
        <end position="1049"/>
    </location>
</feature>
<accession>A0A0K9PDS8</accession>
<dbReference type="EMBL" id="LFYR01000931">
    <property type="protein sequence ID" value="KMZ67104.1"/>
    <property type="molecule type" value="Genomic_DNA"/>
</dbReference>
<evidence type="ECO:0000313" key="5">
    <source>
        <dbReference type="EMBL" id="KMZ67104.1"/>
    </source>
</evidence>
<dbReference type="OrthoDB" id="187617at2759"/>